<reference evidence="1 2" key="1">
    <citation type="submission" date="2014-05" db="EMBL/GenBank/DDBJ databases">
        <title>Whole genome shotgun sequence of Rhizobium rhizogenes NBRC 13257.</title>
        <authorList>
            <person name="Katano-Makiyama Y."/>
            <person name="Hosoyama A."/>
            <person name="Hashimoto M."/>
            <person name="Hosoyama Y."/>
            <person name="Noguchi M."/>
            <person name="Tsuchikane K."/>
            <person name="Kimura A."/>
            <person name="Ohji S."/>
            <person name="Ichikawa N."/>
            <person name="Yamazoe A."/>
            <person name="Fujita N."/>
        </authorList>
    </citation>
    <scope>NUCLEOTIDE SEQUENCE [LARGE SCALE GENOMIC DNA]</scope>
    <source>
        <strain evidence="1 2">NBRC 13257</strain>
    </source>
</reference>
<dbReference type="AlphaFoldDB" id="A0AA87Q414"/>
<accession>A0AA87Q414</accession>
<proteinExistence type="predicted"/>
<organism evidence="1 2">
    <name type="scientific">Rhizobium rhizogenes NBRC 13257</name>
    <dbReference type="NCBI Taxonomy" id="1220581"/>
    <lineage>
        <taxon>Bacteria</taxon>
        <taxon>Pseudomonadati</taxon>
        <taxon>Pseudomonadota</taxon>
        <taxon>Alphaproteobacteria</taxon>
        <taxon>Hyphomicrobiales</taxon>
        <taxon>Rhizobiaceae</taxon>
        <taxon>Rhizobium/Agrobacterium group</taxon>
        <taxon>Rhizobium</taxon>
    </lineage>
</organism>
<name>A0AA87Q414_RHIRH</name>
<gene>
    <name evidence="1" type="ORF">RRH01S_11_00680</name>
</gene>
<dbReference type="EMBL" id="BAYX01000011">
    <property type="protein sequence ID" value="GAJ95160.1"/>
    <property type="molecule type" value="Genomic_DNA"/>
</dbReference>
<comment type="caution">
    <text evidence="1">The sequence shown here is derived from an EMBL/GenBank/DDBJ whole genome shotgun (WGS) entry which is preliminary data.</text>
</comment>
<dbReference type="RefSeq" id="WP_015917757.1">
    <property type="nucleotide sequence ID" value="NZ_BAYX01000011.1"/>
</dbReference>
<dbReference type="Proteomes" id="UP000026941">
    <property type="component" value="Unassembled WGS sequence"/>
</dbReference>
<sequence>MALCIYGQRAGWPRWLAVLLAVTLLCFESVNASANPHNNVSVETAEALRPLRDIYAVVAREMPGRVLRIKRIRRAGHQAYAVRVLRADGKRGDIVLDGSTLAVIERH</sequence>
<dbReference type="GeneID" id="86852098"/>
<protein>
    <recommendedName>
        <fullName evidence="3">PepSY domain-containing protein</fullName>
    </recommendedName>
</protein>
<evidence type="ECO:0008006" key="3">
    <source>
        <dbReference type="Google" id="ProtNLM"/>
    </source>
</evidence>
<evidence type="ECO:0000313" key="2">
    <source>
        <dbReference type="Proteomes" id="UP000026941"/>
    </source>
</evidence>
<evidence type="ECO:0000313" key="1">
    <source>
        <dbReference type="EMBL" id="GAJ95160.1"/>
    </source>
</evidence>